<dbReference type="RefSeq" id="WP_014026311.1">
    <property type="nucleotide sequence ID" value="NC_015931.1"/>
</dbReference>
<dbReference type="GeneID" id="11139233"/>
<feature type="domain" description="HEPN" evidence="1">
    <location>
        <begin position="8"/>
        <end position="116"/>
    </location>
</feature>
<dbReference type="OrthoDB" id="359241at2157"/>
<evidence type="ECO:0000313" key="3">
    <source>
        <dbReference type="Proteomes" id="UP000001037"/>
    </source>
</evidence>
<dbReference type="SMART" id="SM00748">
    <property type="entry name" value="HEPN"/>
    <property type="match status" value="1"/>
</dbReference>
<keyword evidence="3" id="KW-1185">Reference proteome</keyword>
<evidence type="ECO:0000313" key="2">
    <source>
        <dbReference type="EMBL" id="AEM38634.1"/>
    </source>
</evidence>
<dbReference type="PROSITE" id="PS50910">
    <property type="entry name" value="HEPN"/>
    <property type="match status" value="1"/>
</dbReference>
<dbReference type="Gene3D" id="1.20.120.330">
    <property type="entry name" value="Nucleotidyltransferases domain 2"/>
    <property type="match status" value="1"/>
</dbReference>
<reference evidence="2 3" key="1">
    <citation type="journal article" date="2011" name="Stand. Genomic Sci.">
        <title>Complete genome sequence of the hyperthermophilic chemolithoautotroph Pyrolobus fumarii type strain (1A).</title>
        <authorList>
            <person name="Anderson I."/>
            <person name="Goker M."/>
            <person name="Nolan M."/>
            <person name="Lucas S."/>
            <person name="Hammon N."/>
            <person name="Deshpande S."/>
            <person name="Cheng J.F."/>
            <person name="Tapia R."/>
            <person name="Han C."/>
            <person name="Goodwin L."/>
            <person name="Pitluck S."/>
            <person name="Huntemann M."/>
            <person name="Liolios K."/>
            <person name="Ivanova N."/>
            <person name="Pagani I."/>
            <person name="Mavromatis K."/>
            <person name="Ovchinikova G."/>
            <person name="Pati A."/>
            <person name="Chen A."/>
            <person name="Palaniappan K."/>
            <person name="Land M."/>
            <person name="Hauser L."/>
            <person name="Brambilla E.M."/>
            <person name="Huber H."/>
            <person name="Yasawong M."/>
            <person name="Rohde M."/>
            <person name="Spring S."/>
            <person name="Abt B."/>
            <person name="Sikorski J."/>
            <person name="Wirth R."/>
            <person name="Detter J.C."/>
            <person name="Woyke T."/>
            <person name="Bristow J."/>
            <person name="Eisen J.A."/>
            <person name="Markowitz V."/>
            <person name="Hugenholtz P."/>
            <person name="Kyrpides N.C."/>
            <person name="Klenk H.P."/>
            <person name="Lapidus A."/>
        </authorList>
    </citation>
    <scope>NUCLEOTIDE SEQUENCE [LARGE SCALE GENOMIC DNA]</scope>
    <source>
        <strain evidence="3">DSM 11204 / 1A</strain>
    </source>
</reference>
<gene>
    <name evidence="2" type="ordered locus">Pyrfu_0765</name>
</gene>
<organism evidence="2 3">
    <name type="scientific">Pyrolobus fumarii (strain DSM 11204 / 1A)</name>
    <dbReference type="NCBI Taxonomy" id="694429"/>
    <lineage>
        <taxon>Archaea</taxon>
        <taxon>Thermoproteota</taxon>
        <taxon>Thermoprotei</taxon>
        <taxon>Desulfurococcales</taxon>
        <taxon>Pyrodictiaceae</taxon>
        <taxon>Pyrolobus</taxon>
    </lineage>
</organism>
<dbReference type="HOGENOM" id="CLU_123170_2_0_2"/>
<dbReference type="STRING" id="694429.Pyrfu_0765"/>
<dbReference type="EMBL" id="CP002838">
    <property type="protein sequence ID" value="AEM38634.1"/>
    <property type="molecule type" value="Genomic_DNA"/>
</dbReference>
<dbReference type="InParanoid" id="G0EDE9"/>
<name>G0EDE9_PYRF1</name>
<proteinExistence type="predicted"/>
<evidence type="ECO:0000259" key="1">
    <source>
        <dbReference type="PROSITE" id="PS50910"/>
    </source>
</evidence>
<dbReference type="KEGG" id="pfm:Pyrfu_0765"/>
<dbReference type="InterPro" id="IPR007842">
    <property type="entry name" value="HEPN_dom"/>
</dbReference>
<dbReference type="SUPFAM" id="SSF81593">
    <property type="entry name" value="Nucleotidyltransferase substrate binding subunit/domain"/>
    <property type="match status" value="1"/>
</dbReference>
<dbReference type="Pfam" id="PF05168">
    <property type="entry name" value="HEPN"/>
    <property type="match status" value="1"/>
</dbReference>
<protein>
    <submittedName>
        <fullName evidence="2">HEPN domain protein</fullName>
    </submittedName>
</protein>
<dbReference type="eggNOG" id="arCOG01191">
    <property type="taxonomic scope" value="Archaea"/>
</dbReference>
<accession>G0EDE9</accession>
<dbReference type="Proteomes" id="UP000001037">
    <property type="component" value="Chromosome"/>
</dbReference>
<sequence length="138" mass="16343">MVDFREWLEKAYVFLEEAKDDISRERYWLACFHAQQFAELALKAVLVKLVGSFPFTHSLVELLEAIESLGYRVEEELYSTAEALEKHYTMARYPGARLVVYNRRTAIRCIEYAERIRRFVEKILEGEERGVREETKDV</sequence>
<dbReference type="AlphaFoldDB" id="G0EDE9"/>